<evidence type="ECO:0000313" key="7">
    <source>
        <dbReference type="EMBL" id="CAB4702209.1"/>
    </source>
</evidence>
<feature type="transmembrane region" description="Helical" evidence="6">
    <location>
        <begin position="115"/>
        <end position="131"/>
    </location>
</feature>
<dbReference type="GO" id="GO:0015658">
    <property type="term" value="F:branched-chain amino acid transmembrane transporter activity"/>
    <property type="evidence" value="ECO:0007669"/>
    <property type="project" value="InterPro"/>
</dbReference>
<keyword evidence="4 6" id="KW-1133">Transmembrane helix</keyword>
<keyword evidence="5 6" id="KW-0472">Membrane</keyword>
<dbReference type="AlphaFoldDB" id="A0A6J6PTS5"/>
<reference evidence="7" key="1">
    <citation type="submission" date="2020-05" db="EMBL/GenBank/DDBJ databases">
        <authorList>
            <person name="Chiriac C."/>
            <person name="Salcher M."/>
            <person name="Ghai R."/>
            <person name="Kavagutti S V."/>
        </authorList>
    </citation>
    <scope>NUCLEOTIDE SEQUENCE</scope>
</reference>
<protein>
    <submittedName>
        <fullName evidence="7">Unannotated protein</fullName>
    </submittedName>
</protein>
<accession>A0A6J6PTS5</accession>
<evidence type="ECO:0000256" key="6">
    <source>
        <dbReference type="SAM" id="Phobius"/>
    </source>
</evidence>
<proteinExistence type="predicted"/>
<dbReference type="InterPro" id="IPR043428">
    <property type="entry name" value="LivM-like"/>
</dbReference>
<dbReference type="PANTHER" id="PTHR30482">
    <property type="entry name" value="HIGH-AFFINITY BRANCHED-CHAIN AMINO ACID TRANSPORT SYSTEM PERMEASE"/>
    <property type="match status" value="1"/>
</dbReference>
<keyword evidence="2" id="KW-1003">Cell membrane</keyword>
<name>A0A6J6PTS5_9ZZZZ</name>
<feature type="transmembrane region" description="Helical" evidence="6">
    <location>
        <begin position="263"/>
        <end position="282"/>
    </location>
</feature>
<gene>
    <name evidence="7" type="ORF">UFOPK2423_01233</name>
</gene>
<evidence type="ECO:0000256" key="4">
    <source>
        <dbReference type="ARBA" id="ARBA00022989"/>
    </source>
</evidence>
<dbReference type="Pfam" id="PF02653">
    <property type="entry name" value="BPD_transp_2"/>
    <property type="match status" value="1"/>
</dbReference>
<sequence length="331" mass="34217">MLKLIPRPLRTLIVIALLAVVFILLADRVDEYRVYQGATIAAYVVAIISIVLLTGYSGQVSLGHGALMAVGGYSAALVVQNLHWPLWISFFVAVLGAAAVGAILGIAAARLSGPYLAGTTLAFAVGLPSIANRFTALGGEQGIGYDVGLPPARFGDSFTQYKWLFWICAAATLVAVGVAIHISRSRYGRIWRAVRADETAAALAGINVARSKVLVFTISAGFAGLAGALFSTTVFLVAPASFSLGLSFLILTGAVIGGVRSIYGAIIGAFVLIIIPIIAETLSSGASESVATNLPAVITGALLVLTVLLSPGGTAATFEHLTKAIRGKVRH</sequence>
<dbReference type="CDD" id="cd06581">
    <property type="entry name" value="TM_PBP1_LivM_like"/>
    <property type="match status" value="1"/>
</dbReference>
<feature type="transmembrane region" description="Helical" evidence="6">
    <location>
        <begin position="36"/>
        <end position="55"/>
    </location>
</feature>
<dbReference type="GO" id="GO:0005886">
    <property type="term" value="C:plasma membrane"/>
    <property type="evidence" value="ECO:0007669"/>
    <property type="project" value="UniProtKB-SubCell"/>
</dbReference>
<feature type="transmembrane region" description="Helical" evidence="6">
    <location>
        <begin position="86"/>
        <end position="108"/>
    </location>
</feature>
<evidence type="ECO:0000256" key="5">
    <source>
        <dbReference type="ARBA" id="ARBA00023136"/>
    </source>
</evidence>
<evidence type="ECO:0000256" key="1">
    <source>
        <dbReference type="ARBA" id="ARBA00004651"/>
    </source>
</evidence>
<feature type="transmembrane region" description="Helical" evidence="6">
    <location>
        <begin position="213"/>
        <end position="230"/>
    </location>
</feature>
<comment type="subcellular location">
    <subcellularLocation>
        <location evidence="1">Cell membrane</location>
        <topology evidence="1">Multi-pass membrane protein</topology>
    </subcellularLocation>
</comment>
<feature type="transmembrane region" description="Helical" evidence="6">
    <location>
        <begin position="62"/>
        <end position="80"/>
    </location>
</feature>
<dbReference type="PANTHER" id="PTHR30482:SF20">
    <property type="entry name" value="HIGH-AFFINITY BRANCHED-CHAIN AMINO ACID TRANSPORT SYSTEM PERMEASE PROTEIN LIVM"/>
    <property type="match status" value="1"/>
</dbReference>
<dbReference type="InterPro" id="IPR001851">
    <property type="entry name" value="ABC_transp_permease"/>
</dbReference>
<organism evidence="7">
    <name type="scientific">freshwater metagenome</name>
    <dbReference type="NCBI Taxonomy" id="449393"/>
    <lineage>
        <taxon>unclassified sequences</taxon>
        <taxon>metagenomes</taxon>
        <taxon>ecological metagenomes</taxon>
    </lineage>
</organism>
<feature type="transmembrane region" description="Helical" evidence="6">
    <location>
        <begin position="163"/>
        <end position="182"/>
    </location>
</feature>
<keyword evidence="3 6" id="KW-0812">Transmembrane</keyword>
<evidence type="ECO:0000256" key="3">
    <source>
        <dbReference type="ARBA" id="ARBA00022692"/>
    </source>
</evidence>
<feature type="transmembrane region" description="Helical" evidence="6">
    <location>
        <begin position="236"/>
        <end position="256"/>
    </location>
</feature>
<feature type="transmembrane region" description="Helical" evidence="6">
    <location>
        <begin position="294"/>
        <end position="318"/>
    </location>
</feature>
<evidence type="ECO:0000256" key="2">
    <source>
        <dbReference type="ARBA" id="ARBA00022475"/>
    </source>
</evidence>
<dbReference type="EMBL" id="CAEZXN010000032">
    <property type="protein sequence ID" value="CAB4702209.1"/>
    <property type="molecule type" value="Genomic_DNA"/>
</dbReference>